<evidence type="ECO:0000256" key="1">
    <source>
        <dbReference type="ARBA" id="ARBA00004651"/>
    </source>
</evidence>
<feature type="transmembrane region" description="Helical" evidence="6">
    <location>
        <begin position="509"/>
        <end position="528"/>
    </location>
</feature>
<comment type="subcellular location">
    <subcellularLocation>
        <location evidence="1">Cell membrane</location>
        <topology evidence="1">Multi-pass membrane protein</topology>
    </subcellularLocation>
</comment>
<feature type="transmembrane region" description="Helical" evidence="6">
    <location>
        <begin position="449"/>
        <end position="470"/>
    </location>
</feature>
<accession>A0A0C5W598</accession>
<dbReference type="OrthoDB" id="9761531at2"/>
<keyword evidence="2" id="KW-1003">Cell membrane</keyword>
<feature type="transmembrane region" description="Helical" evidence="6">
    <location>
        <begin position="288"/>
        <end position="304"/>
    </location>
</feature>
<dbReference type="Proteomes" id="UP000032229">
    <property type="component" value="Chromosome"/>
</dbReference>
<dbReference type="HOGENOM" id="CLU_010363_5_0_10"/>
<reference evidence="9 10" key="1">
    <citation type="submission" date="2014-02" db="EMBL/GenBank/DDBJ databases">
        <authorList>
            <person name="Young C.-C."/>
            <person name="Hameed A."/>
            <person name="Huang H.-C."/>
            <person name="Shahina M."/>
        </authorList>
    </citation>
    <scope>NUCLEOTIDE SEQUENCE [LARGE SCALE GENOMIC DNA]</scope>
    <source>
        <strain evidence="9 10">CC-SAMT-1</strain>
    </source>
</reference>
<feature type="domain" description="ComEC/Rec2-related protein" evidence="7">
    <location>
        <begin position="234"/>
        <end position="498"/>
    </location>
</feature>
<protein>
    <submittedName>
        <fullName evidence="9">Competence protein</fullName>
    </submittedName>
</protein>
<dbReference type="Pfam" id="PF03772">
    <property type="entry name" value="Competence"/>
    <property type="match status" value="1"/>
</dbReference>
<keyword evidence="10" id="KW-1185">Reference proteome</keyword>
<dbReference type="GO" id="GO:0005886">
    <property type="term" value="C:plasma membrane"/>
    <property type="evidence" value="ECO:0007669"/>
    <property type="project" value="UniProtKB-SubCell"/>
</dbReference>
<evidence type="ECO:0000256" key="5">
    <source>
        <dbReference type="ARBA" id="ARBA00023136"/>
    </source>
</evidence>
<keyword evidence="4 6" id="KW-1133">Transmembrane helix</keyword>
<feature type="transmembrane region" description="Helical" evidence="6">
    <location>
        <begin position="57"/>
        <end position="75"/>
    </location>
</feature>
<dbReference type="EMBL" id="CP007202">
    <property type="protein sequence ID" value="AJR02298.1"/>
    <property type="molecule type" value="Genomic_DNA"/>
</dbReference>
<feature type="transmembrane region" description="Helical" evidence="6">
    <location>
        <begin position="334"/>
        <end position="353"/>
    </location>
</feature>
<feature type="domain" description="DUF4131" evidence="8">
    <location>
        <begin position="34"/>
        <end position="192"/>
    </location>
</feature>
<dbReference type="InterPro" id="IPR025405">
    <property type="entry name" value="DUF4131"/>
</dbReference>
<dbReference type="Pfam" id="PF13567">
    <property type="entry name" value="DUF4131"/>
    <property type="match status" value="1"/>
</dbReference>
<gene>
    <name evidence="9" type="ORF">AW14_00200</name>
</gene>
<keyword evidence="3 6" id="KW-0812">Transmembrane</keyword>
<feature type="transmembrane region" description="Helical" evidence="6">
    <location>
        <begin position="416"/>
        <end position="442"/>
    </location>
</feature>
<dbReference type="NCBIfam" id="TIGR00360">
    <property type="entry name" value="ComEC_N-term"/>
    <property type="match status" value="1"/>
</dbReference>
<evidence type="ECO:0000313" key="9">
    <source>
        <dbReference type="EMBL" id="AJR02298.1"/>
    </source>
</evidence>
<evidence type="ECO:0000256" key="6">
    <source>
        <dbReference type="SAM" id="Phobius"/>
    </source>
</evidence>
<name>A0A0C5W598_9FLAO</name>
<feature type="transmembrane region" description="Helical" evidence="6">
    <location>
        <begin position="482"/>
        <end position="502"/>
    </location>
</feature>
<feature type="transmembrane region" description="Helical" evidence="6">
    <location>
        <begin position="389"/>
        <end position="410"/>
    </location>
</feature>
<proteinExistence type="predicted"/>
<dbReference type="PATRIC" id="fig|1454006.5.peg.38"/>
<sequence length="678" mass="77448">MKVLNFTIIKLLVFFIIGIIICHYSNMSPTQSIVVSCVLTCALLIILIASKNKFNQSIWFGCVAYVTAISIGVLTTNLHNQIHFKNHYSKIILNENDQVLVAFKIKEILKPGKYHNKYVAQIIKINKQEAQGKVLLNIVKDSTKNNIDVDNIYITKTDLKTINTPLNPSEFNYKDYLMIQYIYHQIYLSKQELFEASTKTTTIYGWANQLRNHINKKLQKFKFNPDVTAIVNALILGQRQDISAAVYSDYNNAGAIHILAVSGLHVGIILLILNYLLKPLEYLTNGRFVKPFLLICFLWCFAIITGLSASVTRAVTMFSILTIALHLKRPTNTYNTIALSAFVLLLFKPLFLFDVGFQLSYVAVLGILIIDPILYKLWQTKYGVLDKLWHTLTITISAQLGILPISLFYFHQFPGLFFITNLVIIPFLGFILGFGILIIILASLNLLPAFVAQLFETIINVMNAFISWISQQTVFIIKDIPFNIWFLIASYLFITSAFRICLRRSGTNIMLVLVSIVSFQIAIIFTKLEQPNYQFIVFHKNRQTLLANIKNNTLFVASDLDSIKISENKTIKNFATDHFIKNISVDPLKKIHLLKKTKLLLVDSLGIYNVKSFKPDYILLRQSPKINLNRLIDSINPKVIIADGSNYKSYLDYWETVCKKRKLPFHQTGKMGAYIINY</sequence>
<dbReference type="PANTHER" id="PTHR30619:SF1">
    <property type="entry name" value="RECOMBINATION PROTEIN 2"/>
    <property type="match status" value="1"/>
</dbReference>
<dbReference type="STRING" id="1454006.AW14_00200"/>
<dbReference type="InterPro" id="IPR004477">
    <property type="entry name" value="ComEC_N"/>
</dbReference>
<feature type="transmembrane region" description="Helical" evidence="6">
    <location>
        <begin position="32"/>
        <end position="50"/>
    </location>
</feature>
<dbReference type="KEGG" id="sze:AW14_00200"/>
<evidence type="ECO:0000256" key="2">
    <source>
        <dbReference type="ARBA" id="ARBA00022475"/>
    </source>
</evidence>
<dbReference type="InterPro" id="IPR052159">
    <property type="entry name" value="Competence_DNA_uptake"/>
</dbReference>
<evidence type="ECO:0000256" key="4">
    <source>
        <dbReference type="ARBA" id="ARBA00022989"/>
    </source>
</evidence>
<keyword evidence="5 6" id="KW-0472">Membrane</keyword>
<evidence type="ECO:0000259" key="8">
    <source>
        <dbReference type="Pfam" id="PF13567"/>
    </source>
</evidence>
<dbReference type="PANTHER" id="PTHR30619">
    <property type="entry name" value="DNA INTERNALIZATION/COMPETENCE PROTEIN COMEC/REC2"/>
    <property type="match status" value="1"/>
</dbReference>
<evidence type="ECO:0000259" key="7">
    <source>
        <dbReference type="Pfam" id="PF03772"/>
    </source>
</evidence>
<feature type="transmembrane region" description="Helical" evidence="6">
    <location>
        <begin position="255"/>
        <end position="276"/>
    </location>
</feature>
<evidence type="ECO:0000313" key="10">
    <source>
        <dbReference type="Proteomes" id="UP000032229"/>
    </source>
</evidence>
<feature type="transmembrane region" description="Helical" evidence="6">
    <location>
        <begin position="359"/>
        <end position="377"/>
    </location>
</feature>
<feature type="transmembrane region" description="Helical" evidence="6">
    <location>
        <begin position="7"/>
        <end position="26"/>
    </location>
</feature>
<organism evidence="9 10">
    <name type="scientific">Siansivirga zeaxanthinifaciens CC-SAMT-1</name>
    <dbReference type="NCBI Taxonomy" id="1454006"/>
    <lineage>
        <taxon>Bacteria</taxon>
        <taxon>Pseudomonadati</taxon>
        <taxon>Bacteroidota</taxon>
        <taxon>Flavobacteriia</taxon>
        <taxon>Flavobacteriales</taxon>
        <taxon>Flavobacteriaceae</taxon>
        <taxon>Siansivirga</taxon>
    </lineage>
</organism>
<dbReference type="AlphaFoldDB" id="A0A0C5W598"/>
<evidence type="ECO:0000256" key="3">
    <source>
        <dbReference type="ARBA" id="ARBA00022692"/>
    </source>
</evidence>